<proteinExistence type="predicted"/>
<keyword evidence="5" id="KW-0418">Kinase</keyword>
<feature type="region of interest" description="Disordered" evidence="2">
    <location>
        <begin position="336"/>
        <end position="360"/>
    </location>
</feature>
<dbReference type="Gene3D" id="3.90.1580.10">
    <property type="entry name" value="paralog of FGE (formylglycine-generating enzyme)"/>
    <property type="match status" value="1"/>
</dbReference>
<dbReference type="SUPFAM" id="SSF56436">
    <property type="entry name" value="C-type lectin-like"/>
    <property type="match status" value="1"/>
</dbReference>
<keyword evidence="1" id="KW-0175">Coiled coil</keyword>
<dbReference type="EMBL" id="SIHI01000047">
    <property type="protein sequence ID" value="TWT40857.1"/>
    <property type="molecule type" value="Genomic_DNA"/>
</dbReference>
<evidence type="ECO:0000313" key="6">
    <source>
        <dbReference type="Proteomes" id="UP000317243"/>
    </source>
</evidence>
<accession>A0A5C5VRQ9</accession>
<feature type="coiled-coil region" evidence="1">
    <location>
        <begin position="606"/>
        <end position="633"/>
    </location>
</feature>
<dbReference type="InterPro" id="IPR051043">
    <property type="entry name" value="Sulfatase_Mod_Factor_Kinase"/>
</dbReference>
<dbReference type="GO" id="GO:0004674">
    <property type="term" value="F:protein serine/threonine kinase activity"/>
    <property type="evidence" value="ECO:0007669"/>
    <property type="project" value="UniProtKB-EC"/>
</dbReference>
<dbReference type="PANTHER" id="PTHR23150">
    <property type="entry name" value="SULFATASE MODIFYING FACTOR 1, 2"/>
    <property type="match status" value="1"/>
</dbReference>
<dbReference type="InterPro" id="IPR027417">
    <property type="entry name" value="P-loop_NTPase"/>
</dbReference>
<dbReference type="GO" id="GO:0120147">
    <property type="term" value="F:formylglycine-generating oxidase activity"/>
    <property type="evidence" value="ECO:0007669"/>
    <property type="project" value="TreeGrafter"/>
</dbReference>
<reference evidence="5 6" key="1">
    <citation type="submission" date="2019-02" db="EMBL/GenBank/DDBJ databases">
        <title>Deep-cultivation of Planctomycetes and their phenomic and genomic characterization uncovers novel biology.</title>
        <authorList>
            <person name="Wiegand S."/>
            <person name="Jogler M."/>
            <person name="Boedeker C."/>
            <person name="Pinto D."/>
            <person name="Vollmers J."/>
            <person name="Rivas-Marin E."/>
            <person name="Kohn T."/>
            <person name="Peeters S.H."/>
            <person name="Heuer A."/>
            <person name="Rast P."/>
            <person name="Oberbeckmann S."/>
            <person name="Bunk B."/>
            <person name="Jeske O."/>
            <person name="Meyerdierks A."/>
            <person name="Storesund J.E."/>
            <person name="Kallscheuer N."/>
            <person name="Luecker S."/>
            <person name="Lage O.M."/>
            <person name="Pohl T."/>
            <person name="Merkel B.J."/>
            <person name="Hornburger P."/>
            <person name="Mueller R.-W."/>
            <person name="Bruemmer F."/>
            <person name="Labrenz M."/>
            <person name="Spormann A.M."/>
            <person name="Op Den Camp H."/>
            <person name="Overmann J."/>
            <person name="Amann R."/>
            <person name="Jetten M.S.M."/>
            <person name="Mascher T."/>
            <person name="Medema M.H."/>
            <person name="Devos D.P."/>
            <person name="Kaster A.-K."/>
            <person name="Ovreas L."/>
            <person name="Rohde M."/>
            <person name="Galperin M.Y."/>
            <person name="Jogler C."/>
        </authorList>
    </citation>
    <scope>NUCLEOTIDE SEQUENCE [LARGE SCALE GENOMIC DNA]</scope>
    <source>
        <strain evidence="5 6">KOR42</strain>
    </source>
</reference>
<dbReference type="AlphaFoldDB" id="A0A5C5VRQ9"/>
<dbReference type="EC" id="2.7.11.1" evidence="5"/>
<sequence>MPFTRGPLRTLAEIIHDMTGDERIEKIIADHAKFNRDRWIDMLNGTSSEGHMLETHVEPRLSVELRPQDVEPEDEGSEEREVARSEFRELQQGLGEFLEENFTGQEDWILISERAGGGKTVLSWQLCAALSEGDEPYFVMRYENDWPDDLRQDLVASVARIKSFPQSGFTAAEVVAWLLERRRIVVIFDALDQVDGKTAGVLKTLASQYREANEAGESLRVIVTSRPNAVQAWPDGFNRTAWRHFHLQEFDEDHQAEYLQKFADLREQQVTGQGARVREMWQAATQFGPDSNNAHDDILSLPNNLRSLRVIIEDSLTSRTPMRTFRTAGDLRWETASRNLHRDPSKGTEGESQIKKRPPEDVSKLMRAAACLAFEMLLRTGTYFTRSDQDIGKIHTAAAGRCGVDAEVWEKYQAMLRDSLTKGNAVLRRINQVELSFPSQKTMEFFVGLYLARYADDEAILALAPEIGSEKWDESWEFAIEMPVTTDSSGNSLHDPEVYECSLHGLFSVPEAHPRPAKPMFLAWQMLEREESLKKIKDAVLSEYRNQFARILVEEQDGQPNTRAKLAAELILEDDVPKLLAQGRDAQWKLSKPEWDGLPKFADFEDRSVRERRQRLRRQLERLQALEEESALNDWVGSLVPEDPAYALCSDASKPDKWRKGADEREYSSREHLTFLMGAALHDPENGIHGDAHANKDRETPWQRVAIDSFYMGTGCVTWGQYRLFDRHRKASGQPDHVDPGVPLPDDDRPMTDVSWHDAFSFALWIGEEYRLPSEVEWEGAAWGGIDREQHWNYVIGVAPFTDDFTSQHVNYDGNYPMSGPKSVYREKTVPVRHPENQANGFGLWQMSGNVWEWCRSVFQEKLQTAIAQRDQPTKETNVSDDRSLRGGSWYFSARYCRCSNRLRIDAEDRDVYYGFRLSRTRSP</sequence>
<dbReference type="InterPro" id="IPR005532">
    <property type="entry name" value="SUMF_dom"/>
</dbReference>
<keyword evidence="5" id="KW-0808">Transferase</keyword>
<dbReference type="Gene3D" id="3.40.50.300">
    <property type="entry name" value="P-loop containing nucleotide triphosphate hydrolases"/>
    <property type="match status" value="1"/>
</dbReference>
<dbReference type="Pfam" id="PF05729">
    <property type="entry name" value="NACHT"/>
    <property type="match status" value="1"/>
</dbReference>
<dbReference type="InterPro" id="IPR007111">
    <property type="entry name" value="NACHT_NTPase"/>
</dbReference>
<dbReference type="InterPro" id="IPR016187">
    <property type="entry name" value="CTDL_fold"/>
</dbReference>
<organism evidence="5 6">
    <name type="scientific">Thalassoglobus neptunius</name>
    <dbReference type="NCBI Taxonomy" id="1938619"/>
    <lineage>
        <taxon>Bacteria</taxon>
        <taxon>Pseudomonadati</taxon>
        <taxon>Planctomycetota</taxon>
        <taxon>Planctomycetia</taxon>
        <taxon>Planctomycetales</taxon>
        <taxon>Planctomycetaceae</taxon>
        <taxon>Thalassoglobus</taxon>
    </lineage>
</organism>
<dbReference type="SUPFAM" id="SSF52540">
    <property type="entry name" value="P-loop containing nucleoside triphosphate hydrolases"/>
    <property type="match status" value="1"/>
</dbReference>
<evidence type="ECO:0000259" key="3">
    <source>
        <dbReference type="Pfam" id="PF03781"/>
    </source>
</evidence>
<dbReference type="InterPro" id="IPR042095">
    <property type="entry name" value="SUMF_sf"/>
</dbReference>
<comment type="caution">
    <text evidence="5">The sequence shown here is derived from an EMBL/GenBank/DDBJ whole genome shotgun (WGS) entry which is preliminary data.</text>
</comment>
<feature type="domain" description="Sulfatase-modifying factor enzyme-like" evidence="3">
    <location>
        <begin position="691"/>
        <end position="918"/>
    </location>
</feature>
<keyword evidence="6" id="KW-1185">Reference proteome</keyword>
<dbReference type="Pfam" id="PF03781">
    <property type="entry name" value="FGE-sulfatase"/>
    <property type="match status" value="1"/>
</dbReference>
<dbReference type="OrthoDB" id="272334at2"/>
<feature type="domain" description="NACHT" evidence="4">
    <location>
        <begin position="114"/>
        <end position="262"/>
    </location>
</feature>
<dbReference type="Proteomes" id="UP000317243">
    <property type="component" value="Unassembled WGS sequence"/>
</dbReference>
<evidence type="ECO:0000256" key="1">
    <source>
        <dbReference type="SAM" id="Coils"/>
    </source>
</evidence>
<evidence type="ECO:0000313" key="5">
    <source>
        <dbReference type="EMBL" id="TWT40857.1"/>
    </source>
</evidence>
<protein>
    <submittedName>
        <fullName evidence="5">Serine/threonine-protein kinase pkn1</fullName>
        <ecNumber evidence="5">2.7.11.1</ecNumber>
    </submittedName>
</protein>
<evidence type="ECO:0000256" key="2">
    <source>
        <dbReference type="SAM" id="MobiDB-lite"/>
    </source>
</evidence>
<dbReference type="RefSeq" id="WP_146512168.1">
    <property type="nucleotide sequence ID" value="NZ_SIHI01000047.1"/>
</dbReference>
<evidence type="ECO:0000259" key="4">
    <source>
        <dbReference type="Pfam" id="PF05729"/>
    </source>
</evidence>
<name>A0A5C5VRQ9_9PLAN</name>
<gene>
    <name evidence="5" type="primary">pkn1_5</name>
    <name evidence="5" type="ORF">KOR42_48530</name>
</gene>
<dbReference type="PANTHER" id="PTHR23150:SF19">
    <property type="entry name" value="FORMYLGLYCINE-GENERATING ENZYME"/>
    <property type="match status" value="1"/>
</dbReference>